<accession>A0A5E7BRE2</accession>
<name>A0A5E7BRE2_PSEFL</name>
<dbReference type="PANTHER" id="PTHR36513:SF1">
    <property type="entry name" value="TRANSMEMBRANE PROTEIN"/>
    <property type="match status" value="1"/>
</dbReference>
<dbReference type="AlphaFoldDB" id="A0A5E7BRE2"/>
<dbReference type="EMBL" id="CABVHP010000003">
    <property type="protein sequence ID" value="VVN87113.1"/>
    <property type="molecule type" value="Genomic_DNA"/>
</dbReference>
<sequence precursor="true">MEAIARLLLMAALIFLTACSSADIEPNAGYGTNTSSPGPPSEASIEERPTPSVDETHNEFVDKMTGIVTVFFASNRNVVSDYGCVDSLGKQRSKSLAYGYCHVKIPFDHKTGIIESPSWFKLEWTENPEKHVSIIGGGVVPKAEFENLISHRLKENGTTFIYVHGYNVSFENAAKRTAQMAYDLDFKGVPAFYSWPSAGSPKSYVPDEATIEASKTKYYKFLVDYLENPNVKNVYLIAHSMGNRAVAAGLVTINDKHPELRAKIKEIILAAPDIDSDVFTDEIIPGIESAKWPVTMYASNKDLALLASKTYHDFPRAGYISNTLTVMPGLETVDASLIKTDLLNHSYYGDSTTLIYDIYNIINTGARANQRQKLTEISDANGVYWRFTP</sequence>
<dbReference type="InterPro" id="IPR010297">
    <property type="entry name" value="DUF900_hydrolase"/>
</dbReference>
<protein>
    <recommendedName>
        <fullName evidence="5">Alpha/beta hydrolase</fullName>
    </recommendedName>
</protein>
<feature type="signal peptide" evidence="2">
    <location>
        <begin position="1"/>
        <end position="22"/>
    </location>
</feature>
<proteinExistence type="predicted"/>
<dbReference type="Proteomes" id="UP000326557">
    <property type="component" value="Unassembled WGS sequence"/>
</dbReference>
<dbReference type="InterPro" id="IPR029058">
    <property type="entry name" value="AB_hydrolase_fold"/>
</dbReference>
<feature type="region of interest" description="Disordered" evidence="1">
    <location>
        <begin position="29"/>
        <end position="54"/>
    </location>
</feature>
<dbReference type="PROSITE" id="PS51257">
    <property type="entry name" value="PROKAR_LIPOPROTEIN"/>
    <property type="match status" value="1"/>
</dbReference>
<organism evidence="3 4">
    <name type="scientific">Pseudomonas fluorescens</name>
    <dbReference type="NCBI Taxonomy" id="294"/>
    <lineage>
        <taxon>Bacteria</taxon>
        <taxon>Pseudomonadati</taxon>
        <taxon>Pseudomonadota</taxon>
        <taxon>Gammaproteobacteria</taxon>
        <taxon>Pseudomonadales</taxon>
        <taxon>Pseudomonadaceae</taxon>
        <taxon>Pseudomonas</taxon>
    </lineage>
</organism>
<evidence type="ECO:0000313" key="4">
    <source>
        <dbReference type="Proteomes" id="UP000326557"/>
    </source>
</evidence>
<keyword evidence="2" id="KW-0732">Signal</keyword>
<feature type="compositionally biased region" description="Basic and acidic residues" evidence="1">
    <location>
        <begin position="45"/>
        <end position="54"/>
    </location>
</feature>
<dbReference type="SUPFAM" id="SSF53474">
    <property type="entry name" value="alpha/beta-Hydrolases"/>
    <property type="match status" value="1"/>
</dbReference>
<evidence type="ECO:0000256" key="2">
    <source>
        <dbReference type="SAM" id="SignalP"/>
    </source>
</evidence>
<feature type="chain" id="PRO_5023131044" description="Alpha/beta hydrolase" evidence="2">
    <location>
        <begin position="23"/>
        <end position="389"/>
    </location>
</feature>
<evidence type="ECO:0008006" key="5">
    <source>
        <dbReference type="Google" id="ProtNLM"/>
    </source>
</evidence>
<dbReference type="PANTHER" id="PTHR36513">
    <property type="entry name" value="ABC TRANSMEMBRANE TYPE-1 DOMAIN-CONTAINING PROTEIN"/>
    <property type="match status" value="1"/>
</dbReference>
<dbReference type="RefSeq" id="WP_191635014.1">
    <property type="nucleotide sequence ID" value="NZ_CABVHP010000003.1"/>
</dbReference>
<dbReference type="Gene3D" id="3.40.50.1820">
    <property type="entry name" value="alpha/beta hydrolase"/>
    <property type="match status" value="1"/>
</dbReference>
<reference evidence="3 4" key="1">
    <citation type="submission" date="2019-09" db="EMBL/GenBank/DDBJ databases">
        <authorList>
            <person name="Chandra G."/>
            <person name="Truman W A."/>
        </authorList>
    </citation>
    <scope>NUCLEOTIDE SEQUENCE [LARGE SCALE GENOMIC DNA]</scope>
    <source>
        <strain evidence="3">PS704</strain>
    </source>
</reference>
<evidence type="ECO:0000256" key="1">
    <source>
        <dbReference type="SAM" id="MobiDB-lite"/>
    </source>
</evidence>
<gene>
    <name evidence="3" type="ORF">PS704_01583</name>
</gene>
<evidence type="ECO:0000313" key="3">
    <source>
        <dbReference type="EMBL" id="VVN87113.1"/>
    </source>
</evidence>
<dbReference type="Pfam" id="PF05990">
    <property type="entry name" value="DUF900"/>
    <property type="match status" value="1"/>
</dbReference>